<sequence>MHRVRQGFVHGQGGGVLTRRGMMRSVVLKEALGYSKRRGSALRPRLALPWKKGEDRRWSTREGGLDSLVVRGGWSGRTRSLVTARIVVRGTVPPRDGSSRIKGVNSLKSSRALWGPIRWQTRLEPFPYSESLSNPSFLLVACGISSEVPRNR</sequence>
<accession>A0A2I0KMT1</accession>
<protein>
    <submittedName>
        <fullName evidence="1">Uncharacterized protein</fullName>
    </submittedName>
</protein>
<evidence type="ECO:0000313" key="1">
    <source>
        <dbReference type="EMBL" id="PKI69593.1"/>
    </source>
</evidence>
<keyword evidence="2" id="KW-1185">Reference proteome</keyword>
<proteinExistence type="predicted"/>
<dbReference type="EMBL" id="PGOL01000489">
    <property type="protein sequence ID" value="PKI69593.1"/>
    <property type="molecule type" value="Genomic_DNA"/>
</dbReference>
<dbReference type="Proteomes" id="UP000233551">
    <property type="component" value="Unassembled WGS sequence"/>
</dbReference>
<reference evidence="1 2" key="1">
    <citation type="submission" date="2017-11" db="EMBL/GenBank/DDBJ databases">
        <title>De-novo sequencing of pomegranate (Punica granatum L.) genome.</title>
        <authorList>
            <person name="Akparov Z."/>
            <person name="Amiraslanov A."/>
            <person name="Hajiyeva S."/>
            <person name="Abbasov M."/>
            <person name="Kaur K."/>
            <person name="Hamwieh A."/>
            <person name="Solovyev V."/>
            <person name="Salamov A."/>
            <person name="Braich B."/>
            <person name="Kosarev P."/>
            <person name="Mahmoud A."/>
            <person name="Hajiyev E."/>
            <person name="Babayeva S."/>
            <person name="Izzatullayeva V."/>
            <person name="Mammadov A."/>
            <person name="Mammadov A."/>
            <person name="Sharifova S."/>
            <person name="Ojaghi J."/>
            <person name="Eynullazada K."/>
            <person name="Bayramov B."/>
            <person name="Abdulazimova A."/>
            <person name="Shahmuradov I."/>
        </authorList>
    </citation>
    <scope>NUCLEOTIDE SEQUENCE [LARGE SCALE GENOMIC DNA]</scope>
    <source>
        <strain evidence="2">cv. AG2017</strain>
        <tissue evidence="1">Leaf</tissue>
    </source>
</reference>
<dbReference type="AlphaFoldDB" id="A0A2I0KMT1"/>
<organism evidence="1 2">
    <name type="scientific">Punica granatum</name>
    <name type="common">Pomegranate</name>
    <dbReference type="NCBI Taxonomy" id="22663"/>
    <lineage>
        <taxon>Eukaryota</taxon>
        <taxon>Viridiplantae</taxon>
        <taxon>Streptophyta</taxon>
        <taxon>Embryophyta</taxon>
        <taxon>Tracheophyta</taxon>
        <taxon>Spermatophyta</taxon>
        <taxon>Magnoliopsida</taxon>
        <taxon>eudicotyledons</taxon>
        <taxon>Gunneridae</taxon>
        <taxon>Pentapetalae</taxon>
        <taxon>rosids</taxon>
        <taxon>malvids</taxon>
        <taxon>Myrtales</taxon>
        <taxon>Lythraceae</taxon>
        <taxon>Punica</taxon>
    </lineage>
</organism>
<name>A0A2I0KMT1_PUNGR</name>
<gene>
    <name evidence="1" type="ORF">CRG98_010006</name>
</gene>
<comment type="caution">
    <text evidence="1">The sequence shown here is derived from an EMBL/GenBank/DDBJ whole genome shotgun (WGS) entry which is preliminary data.</text>
</comment>
<evidence type="ECO:0000313" key="2">
    <source>
        <dbReference type="Proteomes" id="UP000233551"/>
    </source>
</evidence>